<feature type="compositionally biased region" description="Polar residues" evidence="1">
    <location>
        <begin position="51"/>
        <end position="64"/>
    </location>
</feature>
<dbReference type="Proteomes" id="UP000016800">
    <property type="component" value="Chromosome VII"/>
</dbReference>
<feature type="compositionally biased region" description="Basic and acidic residues" evidence="1">
    <location>
        <begin position="1"/>
        <end position="11"/>
    </location>
</feature>
<dbReference type="HOGENOM" id="CLU_787660_0_0_1"/>
<feature type="region of interest" description="Disordered" evidence="1">
    <location>
        <begin position="1"/>
        <end position="103"/>
    </location>
</feature>
<sequence length="352" mass="39083">MTPNKNDKDTPMEQSELPNTSENAQDRPLSDNAVSEPNTTVALRPAFGAANPTNSPGQNTSLMHGSTFHGAMGFSRGRRGRGRGRGQSSRGRGGIQKHKSTSLTQNIVMNKALDTHVNNTIAAPSSQTRDGSLSTVSTPRQAYTHNMGTEYDHCNEVAMRRRLVRMGRTPEISQVNKNECAFCERKTHKIDNHLDLPNGDLPGCILCHSIQHNTEDCAKLSDMSLTQKVRIFVDGRANLPPLGTRVPWWDLLYSWLQDDSSRGQQFPVGFPWSKEFTKEFTKEMSRRNHGLHIRDLQIQLDHRGYLPADFPKDETTATLDAVYVNHVAKDGTTWVADLAKRVLGKGGHNGSS</sequence>
<protein>
    <submittedName>
        <fullName evidence="2">Uncharacterized protein</fullName>
    </submittedName>
</protein>
<organism evidence="2 3">
    <name type="scientific">Gibberella fujikuroi (strain CBS 195.34 / IMI 58289 / NRRL A-6831)</name>
    <name type="common">Bakanae and foot rot disease fungus</name>
    <name type="synonym">Fusarium fujikuroi</name>
    <dbReference type="NCBI Taxonomy" id="1279085"/>
    <lineage>
        <taxon>Eukaryota</taxon>
        <taxon>Fungi</taxon>
        <taxon>Dikarya</taxon>
        <taxon>Ascomycota</taxon>
        <taxon>Pezizomycotina</taxon>
        <taxon>Sordariomycetes</taxon>
        <taxon>Hypocreomycetidae</taxon>
        <taxon>Hypocreales</taxon>
        <taxon>Nectriaceae</taxon>
        <taxon>Fusarium</taxon>
        <taxon>Fusarium fujikuroi species complex</taxon>
    </lineage>
</organism>
<dbReference type="RefSeq" id="XP_023433033.1">
    <property type="nucleotide sequence ID" value="XM_023580215.1"/>
</dbReference>
<name>S0E7S4_GIBF5</name>
<dbReference type="STRING" id="1279085.S0E7S4"/>
<keyword evidence="3" id="KW-1185">Reference proteome</keyword>
<proteinExistence type="predicted"/>
<feature type="compositionally biased region" description="Polar residues" evidence="1">
    <location>
        <begin position="32"/>
        <end position="41"/>
    </location>
</feature>
<dbReference type="GeneID" id="35402493"/>
<dbReference type="EMBL" id="HF679029">
    <property type="protein sequence ID" value="CCT70954.1"/>
    <property type="molecule type" value="Genomic_DNA"/>
</dbReference>
<evidence type="ECO:0000313" key="2">
    <source>
        <dbReference type="EMBL" id="CCT70954.1"/>
    </source>
</evidence>
<reference evidence="3" key="1">
    <citation type="journal article" date="2013" name="PLoS Pathog.">
        <title>Deciphering the cryptic genome: genome-wide analyses of the rice pathogen Fusarium fujikuroi reveal complex regulation of secondary metabolism and novel metabolites.</title>
        <authorList>
            <person name="Wiemann P."/>
            <person name="Sieber C.M."/>
            <person name="von Bargen K.W."/>
            <person name="Studt L."/>
            <person name="Niehaus E.M."/>
            <person name="Espino J.J."/>
            <person name="Huss K."/>
            <person name="Michielse C.B."/>
            <person name="Albermann S."/>
            <person name="Wagner D."/>
            <person name="Bergner S.V."/>
            <person name="Connolly L.R."/>
            <person name="Fischer A."/>
            <person name="Reuter G."/>
            <person name="Kleigrewe K."/>
            <person name="Bald T."/>
            <person name="Wingfield B.D."/>
            <person name="Ophir R."/>
            <person name="Freeman S."/>
            <person name="Hippler M."/>
            <person name="Smith K.M."/>
            <person name="Brown D.W."/>
            <person name="Proctor R.H."/>
            <person name="Munsterkotter M."/>
            <person name="Freitag M."/>
            <person name="Humpf H.U."/>
            <person name="Guldener U."/>
            <person name="Tudzynski B."/>
        </authorList>
    </citation>
    <scope>NUCLEOTIDE SEQUENCE [LARGE SCALE GENOMIC DNA]</scope>
    <source>
        <strain evidence="3">CBS 195.34 / IMI 58289 / NRRL A-6831</strain>
    </source>
</reference>
<gene>
    <name evidence="2" type="ORF">FFUJ_09019</name>
</gene>
<dbReference type="VEuPathDB" id="FungiDB:FFUJ_09019"/>
<evidence type="ECO:0000313" key="3">
    <source>
        <dbReference type="Proteomes" id="UP000016800"/>
    </source>
</evidence>
<dbReference type="AlphaFoldDB" id="S0E7S4"/>
<evidence type="ECO:0000256" key="1">
    <source>
        <dbReference type="SAM" id="MobiDB-lite"/>
    </source>
</evidence>
<accession>S0E7S4</accession>
<feature type="compositionally biased region" description="Polar residues" evidence="1">
    <location>
        <begin position="12"/>
        <end position="23"/>
    </location>
</feature>